<feature type="non-terminal residue" evidence="1">
    <location>
        <position position="1"/>
    </location>
</feature>
<comment type="caution">
    <text evidence="1">The sequence shown here is derived from an EMBL/GenBank/DDBJ whole genome shotgun (WGS) entry which is preliminary data.</text>
</comment>
<dbReference type="EMBL" id="BKCJ011052418">
    <property type="protein sequence ID" value="GFC75572.1"/>
    <property type="molecule type" value="Genomic_DNA"/>
</dbReference>
<accession>A0A699QX97</accession>
<evidence type="ECO:0000313" key="1">
    <source>
        <dbReference type="EMBL" id="GFC75572.1"/>
    </source>
</evidence>
<protein>
    <submittedName>
        <fullName evidence="1">Uncharacterized protein</fullName>
    </submittedName>
</protein>
<name>A0A699QX97_TANCI</name>
<dbReference type="AlphaFoldDB" id="A0A699QX97"/>
<gene>
    <name evidence="1" type="ORF">Tci_847542</name>
</gene>
<sequence length="94" mass="10714">ADDLDAYDSDCDELNSAKIALMANLSHYGSDNLAKDNKHVNEILTAELEIYKNPKRILKEQNNVDKASVSYEQSLEIEKLKYTLSEHLKEKESL</sequence>
<proteinExistence type="predicted"/>
<organism evidence="1">
    <name type="scientific">Tanacetum cinerariifolium</name>
    <name type="common">Dalmatian daisy</name>
    <name type="synonym">Chrysanthemum cinerariifolium</name>
    <dbReference type="NCBI Taxonomy" id="118510"/>
    <lineage>
        <taxon>Eukaryota</taxon>
        <taxon>Viridiplantae</taxon>
        <taxon>Streptophyta</taxon>
        <taxon>Embryophyta</taxon>
        <taxon>Tracheophyta</taxon>
        <taxon>Spermatophyta</taxon>
        <taxon>Magnoliopsida</taxon>
        <taxon>eudicotyledons</taxon>
        <taxon>Gunneridae</taxon>
        <taxon>Pentapetalae</taxon>
        <taxon>asterids</taxon>
        <taxon>campanulids</taxon>
        <taxon>Asterales</taxon>
        <taxon>Asteraceae</taxon>
        <taxon>Asteroideae</taxon>
        <taxon>Anthemideae</taxon>
        <taxon>Anthemidinae</taxon>
        <taxon>Tanacetum</taxon>
    </lineage>
</organism>
<reference evidence="1" key="1">
    <citation type="journal article" date="2019" name="Sci. Rep.">
        <title>Draft genome of Tanacetum cinerariifolium, the natural source of mosquito coil.</title>
        <authorList>
            <person name="Yamashiro T."/>
            <person name="Shiraishi A."/>
            <person name="Satake H."/>
            <person name="Nakayama K."/>
        </authorList>
    </citation>
    <scope>NUCLEOTIDE SEQUENCE</scope>
</reference>